<feature type="domain" description="Rhodanese" evidence="1">
    <location>
        <begin position="15"/>
        <end position="104"/>
    </location>
</feature>
<dbReference type="PROSITE" id="PS50206">
    <property type="entry name" value="RHODANESE_3"/>
    <property type="match status" value="1"/>
</dbReference>
<accession>A0A8H2M609</accession>
<sequence length="104" mass="11778">MRITFAQGLKKFKESPGQARLIDVREKDEFQEGHLPQAELYPLTSLVQSVQDGAFEKDQVLLVYCRSGARSGQACDYLRSQGYQQAYNIGGILDYKDEFGPLEK</sequence>
<evidence type="ECO:0000259" key="1">
    <source>
        <dbReference type="PROSITE" id="PS50206"/>
    </source>
</evidence>
<dbReference type="InterPro" id="IPR050229">
    <property type="entry name" value="GlpE_sulfurtransferase"/>
</dbReference>
<dbReference type="CDD" id="cd00158">
    <property type="entry name" value="RHOD"/>
    <property type="match status" value="1"/>
</dbReference>
<dbReference type="RefSeq" id="WP_131747827.1">
    <property type="nucleotide sequence ID" value="NZ_CAACYI010000001.1"/>
</dbReference>
<proteinExistence type="predicted"/>
<dbReference type="Gene3D" id="3.40.250.10">
    <property type="entry name" value="Rhodanese-like domain"/>
    <property type="match status" value="1"/>
</dbReference>
<dbReference type="InterPro" id="IPR036873">
    <property type="entry name" value="Rhodanese-like_dom_sf"/>
</dbReference>
<dbReference type="SMART" id="SM00450">
    <property type="entry name" value="RHOD"/>
    <property type="match status" value="1"/>
</dbReference>
<dbReference type="SUPFAM" id="SSF52821">
    <property type="entry name" value="Rhodanese/Cell cycle control phosphatase"/>
    <property type="match status" value="1"/>
</dbReference>
<dbReference type="Proteomes" id="UP000377798">
    <property type="component" value="Unassembled WGS sequence"/>
</dbReference>
<gene>
    <name evidence="2" type="primary">pspE</name>
    <name evidence="2" type="ORF">NCTC13150_00010</name>
</gene>
<dbReference type="AlphaFoldDB" id="A0A8H2M609"/>
<protein>
    <submittedName>
        <fullName evidence="2">Thiosulfate sulfurtransferase PspE</fullName>
        <ecNumber evidence="2">2.8.1.1</ecNumber>
    </submittedName>
</protein>
<dbReference type="EC" id="2.8.1.1" evidence="2"/>
<evidence type="ECO:0000313" key="2">
    <source>
        <dbReference type="EMBL" id="VFB15516.1"/>
    </source>
</evidence>
<dbReference type="PANTHER" id="PTHR43031:SF18">
    <property type="entry name" value="RHODANESE-RELATED SULFURTRANSFERASES"/>
    <property type="match status" value="1"/>
</dbReference>
<dbReference type="Pfam" id="PF00581">
    <property type="entry name" value="Rhodanese"/>
    <property type="match status" value="1"/>
</dbReference>
<dbReference type="PANTHER" id="PTHR43031">
    <property type="entry name" value="FAD-DEPENDENT OXIDOREDUCTASE"/>
    <property type="match status" value="1"/>
</dbReference>
<dbReference type="GO" id="GO:0004792">
    <property type="term" value="F:thiosulfate-cyanide sulfurtransferase activity"/>
    <property type="evidence" value="ECO:0007669"/>
    <property type="project" value="UniProtKB-EC"/>
</dbReference>
<dbReference type="InterPro" id="IPR001763">
    <property type="entry name" value="Rhodanese-like_dom"/>
</dbReference>
<comment type="caution">
    <text evidence="2">The sequence shown here is derived from an EMBL/GenBank/DDBJ whole genome shotgun (WGS) entry which is preliminary data.</text>
</comment>
<dbReference type="EMBL" id="CAACYI010000001">
    <property type="protein sequence ID" value="VFB15516.1"/>
    <property type="molecule type" value="Genomic_DNA"/>
</dbReference>
<evidence type="ECO:0000313" key="3">
    <source>
        <dbReference type="Proteomes" id="UP000377798"/>
    </source>
</evidence>
<keyword evidence="3" id="KW-1185">Reference proteome</keyword>
<organism evidence="2 3">
    <name type="scientific">Urinicoccus massiliensis</name>
    <dbReference type="NCBI Taxonomy" id="1723382"/>
    <lineage>
        <taxon>Bacteria</taxon>
        <taxon>Bacillati</taxon>
        <taxon>Bacillota</taxon>
        <taxon>Tissierellia</taxon>
        <taxon>Tissierellales</taxon>
        <taxon>Peptoniphilaceae</taxon>
        <taxon>Urinicoccus</taxon>
    </lineage>
</organism>
<reference evidence="2 3" key="1">
    <citation type="submission" date="2019-02" db="EMBL/GenBank/DDBJ databases">
        <authorList>
            <consortium name="Pathogen Informatics"/>
        </authorList>
    </citation>
    <scope>NUCLEOTIDE SEQUENCE [LARGE SCALE GENOMIC DNA]</scope>
    <source>
        <strain evidence="2 3">3012STDY7089603</strain>
    </source>
</reference>
<name>A0A8H2M609_9FIRM</name>
<keyword evidence="2" id="KW-0808">Transferase</keyword>